<sequence>DITHFISDPDCINEGSVWRTHSRPRSWPLRHTVALVPGLLGTQSSSFLASWAHSRPRYSILKVITMSGSRKFFVIGNWKMNVNKTHIDNIVKFLTAASLNFNTEAVVGCPSCYLSYARHHLPSEIGVAAQNCYKVPSGNFSGEISPAMIQDCGCEWVILGHPERRAIFNEPDELISEKVVACVCERKEDRDSNRTEEVLFRQMESLAASISDWSRVVVAFEALWASGTGILATPAQVQEVLAKLRYWLRHNVSQEVANSTRIIYAGSVSSATCLELAKLKDLDGFLVSSAALNPDFVDIINSSRMSSSWLWEKHQHLQHTTALISNLRLRHVNKISNLDSYSPSRTI</sequence>
<proteinExistence type="inferred from homology"/>
<dbReference type="GO" id="GO:0004807">
    <property type="term" value="F:triose-phosphate isomerase activity"/>
    <property type="evidence" value="ECO:0007669"/>
    <property type="project" value="UniProtKB-EC"/>
</dbReference>
<dbReference type="AlphaFoldDB" id="A0A8J5N6A1"/>
<comment type="caution">
    <text evidence="11">The sequence shown here is derived from an EMBL/GenBank/DDBJ whole genome shotgun (WGS) entry which is preliminary data.</text>
</comment>
<dbReference type="GO" id="GO:0019563">
    <property type="term" value="P:glycerol catabolic process"/>
    <property type="evidence" value="ECO:0007669"/>
    <property type="project" value="TreeGrafter"/>
</dbReference>
<protein>
    <recommendedName>
        <fullName evidence="7 10">Triosephosphate isomerase</fullName>
        <ecNumber evidence="6 10">5.3.1.1</ecNumber>
    </recommendedName>
</protein>
<evidence type="ECO:0000256" key="5">
    <source>
        <dbReference type="ARBA" id="ARBA00011738"/>
    </source>
</evidence>
<dbReference type="InterPro" id="IPR013785">
    <property type="entry name" value="Aldolase_TIM"/>
</dbReference>
<organism evidence="11 12">
    <name type="scientific">Homarus americanus</name>
    <name type="common">American lobster</name>
    <dbReference type="NCBI Taxonomy" id="6706"/>
    <lineage>
        <taxon>Eukaryota</taxon>
        <taxon>Metazoa</taxon>
        <taxon>Ecdysozoa</taxon>
        <taxon>Arthropoda</taxon>
        <taxon>Crustacea</taxon>
        <taxon>Multicrustacea</taxon>
        <taxon>Malacostraca</taxon>
        <taxon>Eumalacostraca</taxon>
        <taxon>Eucarida</taxon>
        <taxon>Decapoda</taxon>
        <taxon>Pleocyemata</taxon>
        <taxon>Astacidea</taxon>
        <taxon>Nephropoidea</taxon>
        <taxon>Nephropidae</taxon>
        <taxon>Homarus</taxon>
    </lineage>
</organism>
<dbReference type="InterPro" id="IPR000652">
    <property type="entry name" value="Triosephosphate_isomerase"/>
</dbReference>
<comment type="pathway">
    <text evidence="3 10">Carbohydrate biosynthesis; gluconeogenesis.</text>
</comment>
<evidence type="ECO:0000256" key="2">
    <source>
        <dbReference type="ARBA" id="ARBA00004680"/>
    </source>
</evidence>
<evidence type="ECO:0000256" key="10">
    <source>
        <dbReference type="RuleBase" id="RU363013"/>
    </source>
</evidence>
<keyword evidence="8 10" id="KW-0312">Gluconeogenesis</keyword>
<evidence type="ECO:0000256" key="1">
    <source>
        <dbReference type="ARBA" id="ARBA00000474"/>
    </source>
</evidence>
<comment type="subunit">
    <text evidence="5">Homodimer.</text>
</comment>
<evidence type="ECO:0000256" key="6">
    <source>
        <dbReference type="ARBA" id="ARBA00011940"/>
    </source>
</evidence>
<comment type="catalytic activity">
    <reaction evidence="1 10">
        <text>D-glyceraldehyde 3-phosphate = dihydroxyacetone phosphate</text>
        <dbReference type="Rhea" id="RHEA:18585"/>
        <dbReference type="ChEBI" id="CHEBI:57642"/>
        <dbReference type="ChEBI" id="CHEBI:59776"/>
        <dbReference type="EC" id="5.3.1.1"/>
    </reaction>
</comment>
<dbReference type="PANTHER" id="PTHR21139:SF2">
    <property type="entry name" value="TRIOSEPHOSPHATE ISOMERASE"/>
    <property type="match status" value="1"/>
</dbReference>
<keyword evidence="10" id="KW-0324">Glycolysis</keyword>
<dbReference type="UniPathway" id="UPA00109">
    <property type="reaction ID" value="UER00189"/>
</dbReference>
<feature type="non-terminal residue" evidence="11">
    <location>
        <position position="1"/>
    </location>
</feature>
<dbReference type="Proteomes" id="UP000747542">
    <property type="component" value="Unassembled WGS sequence"/>
</dbReference>
<gene>
    <name evidence="11" type="primary">Tpi1a-L2</name>
    <name evidence="11" type="ORF">Hamer_G020017</name>
</gene>
<evidence type="ECO:0000256" key="4">
    <source>
        <dbReference type="ARBA" id="ARBA00007422"/>
    </source>
</evidence>
<evidence type="ECO:0000313" key="11">
    <source>
        <dbReference type="EMBL" id="KAG7173869.1"/>
    </source>
</evidence>
<dbReference type="Pfam" id="PF00121">
    <property type="entry name" value="TIM"/>
    <property type="match status" value="1"/>
</dbReference>
<dbReference type="CDD" id="cd00311">
    <property type="entry name" value="TIM"/>
    <property type="match status" value="1"/>
</dbReference>
<dbReference type="Gene3D" id="3.20.20.70">
    <property type="entry name" value="Aldolase class I"/>
    <property type="match status" value="1"/>
</dbReference>
<dbReference type="SUPFAM" id="SSF51351">
    <property type="entry name" value="Triosephosphate isomerase (TIM)"/>
    <property type="match status" value="1"/>
</dbReference>
<dbReference type="GO" id="GO:0046166">
    <property type="term" value="P:glyceraldehyde-3-phosphate biosynthetic process"/>
    <property type="evidence" value="ECO:0007669"/>
    <property type="project" value="TreeGrafter"/>
</dbReference>
<dbReference type="NCBIfam" id="TIGR00419">
    <property type="entry name" value="tim"/>
    <property type="match status" value="1"/>
</dbReference>
<evidence type="ECO:0000256" key="9">
    <source>
        <dbReference type="ARBA" id="ARBA00023235"/>
    </source>
</evidence>
<comment type="pathway">
    <text evidence="2 10">Carbohydrate degradation; glycolysis; D-glyceraldehyde 3-phosphate from glycerone phosphate: step 1/1.</text>
</comment>
<dbReference type="GO" id="GO:0006094">
    <property type="term" value="P:gluconeogenesis"/>
    <property type="evidence" value="ECO:0007669"/>
    <property type="project" value="UniProtKB-UniPathway"/>
</dbReference>
<dbReference type="GO" id="GO:0006096">
    <property type="term" value="P:glycolytic process"/>
    <property type="evidence" value="ECO:0007669"/>
    <property type="project" value="UniProtKB-UniPathway"/>
</dbReference>
<dbReference type="UniPathway" id="UPA00138"/>
<dbReference type="PANTHER" id="PTHR21139">
    <property type="entry name" value="TRIOSEPHOSPHATE ISOMERASE"/>
    <property type="match status" value="1"/>
</dbReference>
<dbReference type="EMBL" id="JAHLQT010008712">
    <property type="protein sequence ID" value="KAG7173869.1"/>
    <property type="molecule type" value="Genomic_DNA"/>
</dbReference>
<evidence type="ECO:0000256" key="8">
    <source>
        <dbReference type="ARBA" id="ARBA00022432"/>
    </source>
</evidence>
<name>A0A8J5N6A1_HOMAM</name>
<evidence type="ECO:0000313" key="12">
    <source>
        <dbReference type="Proteomes" id="UP000747542"/>
    </source>
</evidence>
<reference evidence="11" key="1">
    <citation type="journal article" date="2021" name="Sci. Adv.">
        <title>The American lobster genome reveals insights on longevity, neural, and immune adaptations.</title>
        <authorList>
            <person name="Polinski J.M."/>
            <person name="Zimin A.V."/>
            <person name="Clark K.F."/>
            <person name="Kohn A.B."/>
            <person name="Sadowski N."/>
            <person name="Timp W."/>
            <person name="Ptitsyn A."/>
            <person name="Khanna P."/>
            <person name="Romanova D.Y."/>
            <person name="Williams P."/>
            <person name="Greenwood S.J."/>
            <person name="Moroz L.L."/>
            <person name="Walt D.R."/>
            <person name="Bodnar A.G."/>
        </authorList>
    </citation>
    <scope>NUCLEOTIDE SEQUENCE</scope>
    <source>
        <strain evidence="11">GMGI-L3</strain>
    </source>
</reference>
<keyword evidence="12" id="KW-1185">Reference proteome</keyword>
<dbReference type="GO" id="GO:0005829">
    <property type="term" value="C:cytosol"/>
    <property type="evidence" value="ECO:0007669"/>
    <property type="project" value="TreeGrafter"/>
</dbReference>
<dbReference type="EC" id="5.3.1.1" evidence="6 10"/>
<evidence type="ECO:0000256" key="7">
    <source>
        <dbReference type="ARBA" id="ARBA00019397"/>
    </source>
</evidence>
<accession>A0A8J5N6A1</accession>
<comment type="similarity">
    <text evidence="4 10">Belongs to the triosephosphate isomerase family.</text>
</comment>
<keyword evidence="9 10" id="KW-0413">Isomerase</keyword>
<dbReference type="PROSITE" id="PS51440">
    <property type="entry name" value="TIM_2"/>
    <property type="match status" value="1"/>
</dbReference>
<dbReference type="InterPro" id="IPR035990">
    <property type="entry name" value="TIM_sf"/>
</dbReference>
<evidence type="ECO:0000256" key="3">
    <source>
        <dbReference type="ARBA" id="ARBA00004742"/>
    </source>
</evidence>